<dbReference type="EMBL" id="BAABJQ010000002">
    <property type="protein sequence ID" value="GAA5179535.1"/>
    <property type="molecule type" value="Genomic_DNA"/>
</dbReference>
<name>A0ABP9RLC6_9ACTN</name>
<sequence>MTRTATSPRPDQALQPAHPDRRTVSTRARTVLGAIGVVSQILFMAGWLIPETWQPQGYSIVRDTISDLMARTAPHAEVPVTLLITAGIGTMLFALLGLRPALRGAGRTAYYAPWMLAFSAVGFGNVLSFLQIPCQSGACGAHAATSTFAGAQDVIGGVVVVTLLAISPFPMSRRLKEAPGWQRLGAPSLLVGVAVMASYIAFGLHSTAAVHGLLERTVATIGSGWTAVLAVQLIRTARRPENDCSNRPHDSLPHAN</sequence>
<accession>A0ABP9RLC6</accession>
<feature type="transmembrane region" description="Helical" evidence="2">
    <location>
        <begin position="110"/>
        <end position="130"/>
    </location>
</feature>
<evidence type="ECO:0000313" key="3">
    <source>
        <dbReference type="EMBL" id="GAA5179535.1"/>
    </source>
</evidence>
<reference evidence="4" key="1">
    <citation type="journal article" date="2019" name="Int. J. Syst. Evol. Microbiol.">
        <title>The Global Catalogue of Microorganisms (GCM) 10K type strain sequencing project: providing services to taxonomists for standard genome sequencing and annotation.</title>
        <authorList>
            <consortium name="The Broad Institute Genomics Platform"/>
            <consortium name="The Broad Institute Genome Sequencing Center for Infectious Disease"/>
            <person name="Wu L."/>
            <person name="Ma J."/>
        </authorList>
    </citation>
    <scope>NUCLEOTIDE SEQUENCE [LARGE SCALE GENOMIC DNA]</scope>
    <source>
        <strain evidence="4">JCM 18304</strain>
    </source>
</reference>
<feature type="transmembrane region" description="Helical" evidence="2">
    <location>
        <begin position="154"/>
        <end position="172"/>
    </location>
</feature>
<dbReference type="Proteomes" id="UP001501570">
    <property type="component" value="Unassembled WGS sequence"/>
</dbReference>
<evidence type="ECO:0000256" key="1">
    <source>
        <dbReference type="SAM" id="MobiDB-lite"/>
    </source>
</evidence>
<feature type="transmembrane region" description="Helical" evidence="2">
    <location>
        <begin position="184"/>
        <end position="205"/>
    </location>
</feature>
<keyword evidence="2" id="KW-0472">Membrane</keyword>
<dbReference type="RefSeq" id="WP_345626465.1">
    <property type="nucleotide sequence ID" value="NZ_BAABJQ010000002.1"/>
</dbReference>
<protein>
    <recommendedName>
        <fullName evidence="5">DUF998 domain-containing protein</fullName>
    </recommendedName>
</protein>
<keyword evidence="2" id="KW-1133">Transmembrane helix</keyword>
<organism evidence="3 4">
    <name type="scientific">Rugosimonospora acidiphila</name>
    <dbReference type="NCBI Taxonomy" id="556531"/>
    <lineage>
        <taxon>Bacteria</taxon>
        <taxon>Bacillati</taxon>
        <taxon>Actinomycetota</taxon>
        <taxon>Actinomycetes</taxon>
        <taxon>Micromonosporales</taxon>
        <taxon>Micromonosporaceae</taxon>
        <taxon>Rugosimonospora</taxon>
    </lineage>
</organism>
<dbReference type="Pfam" id="PF06197">
    <property type="entry name" value="DUF998"/>
    <property type="match status" value="1"/>
</dbReference>
<evidence type="ECO:0000256" key="2">
    <source>
        <dbReference type="SAM" id="Phobius"/>
    </source>
</evidence>
<feature type="transmembrane region" description="Helical" evidence="2">
    <location>
        <begin position="31"/>
        <end position="49"/>
    </location>
</feature>
<feature type="transmembrane region" description="Helical" evidence="2">
    <location>
        <begin position="78"/>
        <end position="98"/>
    </location>
</feature>
<dbReference type="InterPro" id="IPR009339">
    <property type="entry name" value="DUF998"/>
</dbReference>
<gene>
    <name evidence="3" type="ORF">GCM10023322_09770</name>
</gene>
<keyword evidence="4" id="KW-1185">Reference proteome</keyword>
<feature type="region of interest" description="Disordered" evidence="1">
    <location>
        <begin position="1"/>
        <end position="22"/>
    </location>
</feature>
<keyword evidence="2" id="KW-0812">Transmembrane</keyword>
<proteinExistence type="predicted"/>
<evidence type="ECO:0008006" key="5">
    <source>
        <dbReference type="Google" id="ProtNLM"/>
    </source>
</evidence>
<evidence type="ECO:0000313" key="4">
    <source>
        <dbReference type="Proteomes" id="UP001501570"/>
    </source>
</evidence>
<comment type="caution">
    <text evidence="3">The sequence shown here is derived from an EMBL/GenBank/DDBJ whole genome shotgun (WGS) entry which is preliminary data.</text>
</comment>